<sequence length="160" mass="18685">MYTEICKREKVSFLKVLLAILLFSVGATGTTILFLSLGISRTIADLLVLFVFFLGTYHFMMGYVRYYEYMYIEDEFIIKEKMGTKDKVVGDFYLSQIIEIGPLKNLKSGTKYFSKRKFYSGSSPCPVYYILLEENDRQKVVLIKASDKLFNLLKNFEKYK</sequence>
<feature type="transmembrane region" description="Helical" evidence="1">
    <location>
        <begin position="43"/>
        <end position="64"/>
    </location>
</feature>
<evidence type="ECO:0000313" key="3">
    <source>
        <dbReference type="Proteomes" id="UP000461585"/>
    </source>
</evidence>
<accession>A0A7X5KNJ7</accession>
<dbReference type="AlphaFoldDB" id="A0A7X5KNJ7"/>
<evidence type="ECO:0000256" key="1">
    <source>
        <dbReference type="SAM" id="Phobius"/>
    </source>
</evidence>
<dbReference type="EMBL" id="JAAEEH010000027">
    <property type="protein sequence ID" value="NDL68099.1"/>
    <property type="molecule type" value="Genomic_DNA"/>
</dbReference>
<dbReference type="RefSeq" id="WP_162370822.1">
    <property type="nucleotide sequence ID" value="NZ_JAAEEH010000027.1"/>
</dbReference>
<proteinExistence type="predicted"/>
<dbReference type="Proteomes" id="UP000461585">
    <property type="component" value="Unassembled WGS sequence"/>
</dbReference>
<organism evidence="2 3">
    <name type="scientific">Anaerotalea alkaliphila</name>
    <dbReference type="NCBI Taxonomy" id="2662126"/>
    <lineage>
        <taxon>Bacteria</taxon>
        <taxon>Bacillati</taxon>
        <taxon>Bacillota</taxon>
        <taxon>Clostridia</taxon>
        <taxon>Eubacteriales</taxon>
        <taxon>Anaerotalea</taxon>
    </lineage>
</organism>
<feature type="transmembrane region" description="Helical" evidence="1">
    <location>
        <begin position="12"/>
        <end position="37"/>
    </location>
</feature>
<keyword evidence="3" id="KW-1185">Reference proteome</keyword>
<reference evidence="2 3" key="1">
    <citation type="submission" date="2020-01" db="EMBL/GenBank/DDBJ databases">
        <title>Anaeroalcalibacter tamaniensis gen. nov., sp. nov., moderately halophilic strictly anaerobic fermenter bacterium from mud volcano of Taman peninsula.</title>
        <authorList>
            <person name="Frolova A."/>
            <person name="Merkel A.Y."/>
            <person name="Slobodkin A.I."/>
        </authorList>
    </citation>
    <scope>NUCLEOTIDE SEQUENCE [LARGE SCALE GENOMIC DNA]</scope>
    <source>
        <strain evidence="2 3">F-3ap</strain>
    </source>
</reference>
<keyword evidence="1" id="KW-1133">Transmembrane helix</keyword>
<comment type="caution">
    <text evidence="2">The sequence shown here is derived from an EMBL/GenBank/DDBJ whole genome shotgun (WGS) entry which is preliminary data.</text>
</comment>
<evidence type="ECO:0000313" key="2">
    <source>
        <dbReference type="EMBL" id="NDL68099.1"/>
    </source>
</evidence>
<name>A0A7X5KNJ7_9FIRM</name>
<keyword evidence="1" id="KW-0472">Membrane</keyword>
<keyword evidence="1" id="KW-0812">Transmembrane</keyword>
<protein>
    <submittedName>
        <fullName evidence="2">Uncharacterized protein</fullName>
    </submittedName>
</protein>
<gene>
    <name evidence="2" type="ORF">GXN74_10135</name>
</gene>